<dbReference type="SUPFAM" id="SSF56796">
    <property type="entry name" value="Dehydroquinate synthase-like"/>
    <property type="match status" value="1"/>
</dbReference>
<evidence type="ECO:0000256" key="9">
    <source>
        <dbReference type="ARBA" id="ARBA00022605"/>
    </source>
</evidence>
<comment type="catalytic activity">
    <reaction evidence="1 17">
        <text>7-phospho-2-dehydro-3-deoxy-D-arabino-heptonate = 3-dehydroquinate + phosphate</text>
        <dbReference type="Rhea" id="RHEA:21968"/>
        <dbReference type="ChEBI" id="CHEBI:32364"/>
        <dbReference type="ChEBI" id="CHEBI:43474"/>
        <dbReference type="ChEBI" id="CHEBI:58394"/>
        <dbReference type="EC" id="4.2.3.4"/>
    </reaction>
</comment>
<feature type="binding site" evidence="17">
    <location>
        <position position="141"/>
    </location>
    <ligand>
        <name>NAD(+)</name>
        <dbReference type="ChEBI" id="CHEBI:57540"/>
    </ligand>
</feature>
<comment type="function">
    <text evidence="17">Catalyzes the conversion of 3-deoxy-D-arabino-heptulosonate 7-phosphate (DAHP) to dehydroquinate (DHQ).</text>
</comment>
<evidence type="ECO:0000259" key="20">
    <source>
        <dbReference type="Pfam" id="PF24621"/>
    </source>
</evidence>
<evidence type="ECO:0000256" key="17">
    <source>
        <dbReference type="HAMAP-Rule" id="MF_00110"/>
    </source>
</evidence>
<feature type="binding site" evidence="17">
    <location>
        <begin position="128"/>
        <end position="129"/>
    </location>
    <ligand>
        <name>NAD(+)</name>
        <dbReference type="ChEBI" id="CHEBI:57540"/>
    </ligand>
</feature>
<dbReference type="NCBIfam" id="TIGR01357">
    <property type="entry name" value="aroB"/>
    <property type="match status" value="1"/>
</dbReference>
<dbReference type="InterPro" id="IPR056179">
    <property type="entry name" value="DHQS_C"/>
</dbReference>
<keyword evidence="12 17" id="KW-0862">Zinc</keyword>
<keyword evidence="8 17" id="KW-0963">Cytoplasm</keyword>
<evidence type="ECO:0000256" key="1">
    <source>
        <dbReference type="ARBA" id="ARBA00001393"/>
    </source>
</evidence>
<dbReference type="Pfam" id="PF01761">
    <property type="entry name" value="DHQ_synthase"/>
    <property type="match status" value="1"/>
</dbReference>
<dbReference type="Pfam" id="PF24621">
    <property type="entry name" value="DHQS_C"/>
    <property type="match status" value="1"/>
</dbReference>
<dbReference type="OrthoDB" id="9806583at2"/>
<keyword evidence="18" id="KW-0812">Transmembrane</keyword>
<dbReference type="PIRSF" id="PIRSF001455">
    <property type="entry name" value="DHQ_synth"/>
    <property type="match status" value="1"/>
</dbReference>
<comment type="pathway">
    <text evidence="4 17">Metabolic intermediate biosynthesis; chorismate biosynthesis; chorismate from D-erythrose 4-phosphate and phosphoenolpyruvate: step 2/7.</text>
</comment>
<dbReference type="UniPathway" id="UPA00053">
    <property type="reaction ID" value="UER00085"/>
</dbReference>
<dbReference type="Gene3D" id="3.40.50.1970">
    <property type="match status" value="1"/>
</dbReference>
<evidence type="ECO:0000256" key="13">
    <source>
        <dbReference type="ARBA" id="ARBA00023027"/>
    </source>
</evidence>
<keyword evidence="13 17" id="KW-0520">NAD</keyword>
<keyword evidence="16 17" id="KW-0170">Cobalt</keyword>
<keyword evidence="11 17" id="KW-0547">Nucleotide-binding</keyword>
<dbReference type="EMBL" id="FWWT01000016">
    <property type="protein sequence ID" value="SMB89243.1"/>
    <property type="molecule type" value="Genomic_DNA"/>
</dbReference>
<comment type="cofactor">
    <cofactor evidence="17">
        <name>Co(2+)</name>
        <dbReference type="ChEBI" id="CHEBI:48828"/>
    </cofactor>
    <cofactor evidence="17">
        <name>Zn(2+)</name>
        <dbReference type="ChEBI" id="CHEBI:29105"/>
    </cofactor>
    <text evidence="17">Binds 1 divalent metal cation per subunit. Can use either Co(2+) or Zn(2+).</text>
</comment>
<keyword evidence="14 17" id="KW-0057">Aromatic amino acid biosynthesis</keyword>
<keyword evidence="18" id="KW-1133">Transmembrane helix</keyword>
<dbReference type="GO" id="GO:0009073">
    <property type="term" value="P:aromatic amino acid family biosynthetic process"/>
    <property type="evidence" value="ECO:0007669"/>
    <property type="project" value="UniProtKB-KW"/>
</dbReference>
<accession>A0A1W1V7I4</accession>
<dbReference type="CDD" id="cd08195">
    <property type="entry name" value="DHQS"/>
    <property type="match status" value="1"/>
</dbReference>
<protein>
    <recommendedName>
        <fullName evidence="7 17">3-dehydroquinate synthase</fullName>
        <shortName evidence="17">DHQS</shortName>
        <ecNumber evidence="6 17">4.2.3.4</ecNumber>
    </recommendedName>
</protein>
<organism evidence="21 22">
    <name type="scientific">Desulfonispora thiosulfatigenes DSM 11270</name>
    <dbReference type="NCBI Taxonomy" id="656914"/>
    <lineage>
        <taxon>Bacteria</taxon>
        <taxon>Bacillati</taxon>
        <taxon>Bacillota</taxon>
        <taxon>Clostridia</taxon>
        <taxon>Eubacteriales</taxon>
        <taxon>Peptococcaceae</taxon>
        <taxon>Desulfonispora</taxon>
    </lineage>
</organism>
<comment type="similarity">
    <text evidence="5 17">Belongs to the sugar phosphate cyclases superfamily. Dehydroquinate synthase family.</text>
</comment>
<feature type="domain" description="3-dehydroquinate synthase N-terminal" evidence="19">
    <location>
        <begin position="67"/>
        <end position="178"/>
    </location>
</feature>
<comment type="subcellular location">
    <subcellularLocation>
        <location evidence="3 17">Cytoplasm</location>
    </subcellularLocation>
</comment>
<feature type="domain" description="3-dehydroquinate synthase C-terminal" evidence="20">
    <location>
        <begin position="180"/>
        <end position="323"/>
    </location>
</feature>
<dbReference type="FunFam" id="3.40.50.1970:FF:000001">
    <property type="entry name" value="3-dehydroquinate synthase"/>
    <property type="match status" value="1"/>
</dbReference>
<evidence type="ECO:0000256" key="15">
    <source>
        <dbReference type="ARBA" id="ARBA00023239"/>
    </source>
</evidence>
<dbReference type="GO" id="GO:0003856">
    <property type="term" value="F:3-dehydroquinate synthase activity"/>
    <property type="evidence" value="ECO:0007669"/>
    <property type="project" value="UniProtKB-UniRule"/>
</dbReference>
<dbReference type="GO" id="GO:0009423">
    <property type="term" value="P:chorismate biosynthetic process"/>
    <property type="evidence" value="ECO:0007669"/>
    <property type="project" value="UniProtKB-UniRule"/>
</dbReference>
<dbReference type="GO" id="GO:0046872">
    <property type="term" value="F:metal ion binding"/>
    <property type="evidence" value="ECO:0007669"/>
    <property type="project" value="UniProtKB-KW"/>
</dbReference>
<dbReference type="GO" id="GO:0005737">
    <property type="term" value="C:cytoplasm"/>
    <property type="evidence" value="ECO:0007669"/>
    <property type="project" value="UniProtKB-SubCell"/>
</dbReference>
<feature type="binding site" evidence="17">
    <location>
        <position position="263"/>
    </location>
    <ligand>
        <name>Zn(2+)</name>
        <dbReference type="ChEBI" id="CHEBI:29105"/>
    </ligand>
</feature>
<keyword evidence="22" id="KW-1185">Reference proteome</keyword>
<keyword evidence="10 17" id="KW-0479">Metal-binding</keyword>
<evidence type="ECO:0000256" key="11">
    <source>
        <dbReference type="ARBA" id="ARBA00022741"/>
    </source>
</evidence>
<evidence type="ECO:0000256" key="7">
    <source>
        <dbReference type="ARBA" id="ARBA00017684"/>
    </source>
</evidence>
<keyword evidence="9 17" id="KW-0028">Amino-acid biosynthesis</keyword>
<name>A0A1W1V7I4_DESTI</name>
<gene>
    <name evidence="17" type="primary">aroB</name>
    <name evidence="21" type="ORF">SAMN00017405_0587</name>
</gene>
<evidence type="ECO:0000259" key="19">
    <source>
        <dbReference type="Pfam" id="PF01761"/>
    </source>
</evidence>
<dbReference type="PANTHER" id="PTHR43622:SF7">
    <property type="entry name" value="3-DEHYDROQUINATE SYNTHASE, CHLOROPLASTIC"/>
    <property type="match status" value="1"/>
</dbReference>
<feature type="binding site" evidence="17">
    <location>
        <position position="246"/>
    </location>
    <ligand>
        <name>Zn(2+)</name>
        <dbReference type="ChEBI" id="CHEBI:29105"/>
    </ligand>
</feature>
<dbReference type="GO" id="GO:0008652">
    <property type="term" value="P:amino acid biosynthetic process"/>
    <property type="evidence" value="ECO:0007669"/>
    <property type="project" value="UniProtKB-KW"/>
</dbReference>
<evidence type="ECO:0000313" key="21">
    <source>
        <dbReference type="EMBL" id="SMB89243.1"/>
    </source>
</evidence>
<reference evidence="21 22" key="1">
    <citation type="submission" date="2017-04" db="EMBL/GenBank/DDBJ databases">
        <authorList>
            <person name="Afonso C.L."/>
            <person name="Miller P.J."/>
            <person name="Scott M.A."/>
            <person name="Spackman E."/>
            <person name="Goraichik I."/>
            <person name="Dimitrov K.M."/>
            <person name="Suarez D.L."/>
            <person name="Swayne D.E."/>
        </authorList>
    </citation>
    <scope>NUCLEOTIDE SEQUENCE [LARGE SCALE GENOMIC DNA]</scope>
    <source>
        <strain evidence="21 22">DSM 11270</strain>
    </source>
</reference>
<dbReference type="InterPro" id="IPR030963">
    <property type="entry name" value="DHQ_synth_fam"/>
</dbReference>
<dbReference type="GO" id="GO:0000166">
    <property type="term" value="F:nucleotide binding"/>
    <property type="evidence" value="ECO:0007669"/>
    <property type="project" value="UniProtKB-KW"/>
</dbReference>
<dbReference type="RefSeq" id="WP_084052974.1">
    <property type="nucleotide sequence ID" value="NZ_FWWT01000016.1"/>
</dbReference>
<dbReference type="Gene3D" id="1.20.1090.10">
    <property type="entry name" value="Dehydroquinate synthase-like - alpha domain"/>
    <property type="match status" value="1"/>
</dbReference>
<comment type="caution">
    <text evidence="17">Lacks conserved residue(s) required for the propagation of feature annotation.</text>
</comment>
<feature type="binding site" evidence="17">
    <location>
        <begin position="104"/>
        <end position="108"/>
    </location>
    <ligand>
        <name>NAD(+)</name>
        <dbReference type="ChEBI" id="CHEBI:57540"/>
    </ligand>
</feature>
<comment type="cofactor">
    <cofactor evidence="2 17">
        <name>NAD(+)</name>
        <dbReference type="ChEBI" id="CHEBI:57540"/>
    </cofactor>
</comment>
<dbReference type="STRING" id="656914.SAMN00017405_0587"/>
<evidence type="ECO:0000256" key="12">
    <source>
        <dbReference type="ARBA" id="ARBA00022833"/>
    </source>
</evidence>
<keyword evidence="15 17" id="KW-0456">Lyase</keyword>
<evidence type="ECO:0000256" key="8">
    <source>
        <dbReference type="ARBA" id="ARBA00022490"/>
    </source>
</evidence>
<feature type="binding site" evidence="17">
    <location>
        <position position="150"/>
    </location>
    <ligand>
        <name>NAD(+)</name>
        <dbReference type="ChEBI" id="CHEBI:57540"/>
    </ligand>
</feature>
<dbReference type="HAMAP" id="MF_00110">
    <property type="entry name" value="DHQ_synthase"/>
    <property type="match status" value="1"/>
</dbReference>
<evidence type="ECO:0000256" key="4">
    <source>
        <dbReference type="ARBA" id="ARBA00004661"/>
    </source>
</evidence>
<evidence type="ECO:0000256" key="10">
    <source>
        <dbReference type="ARBA" id="ARBA00022723"/>
    </source>
</evidence>
<dbReference type="EC" id="4.2.3.4" evidence="6 17"/>
<keyword evidence="18" id="KW-0472">Membrane</keyword>
<evidence type="ECO:0000256" key="5">
    <source>
        <dbReference type="ARBA" id="ARBA00005412"/>
    </source>
</evidence>
<evidence type="ECO:0000256" key="6">
    <source>
        <dbReference type="ARBA" id="ARBA00013031"/>
    </source>
</evidence>
<evidence type="ECO:0000256" key="18">
    <source>
        <dbReference type="SAM" id="Phobius"/>
    </source>
</evidence>
<evidence type="ECO:0000256" key="14">
    <source>
        <dbReference type="ARBA" id="ARBA00023141"/>
    </source>
</evidence>
<feature type="transmembrane region" description="Helical" evidence="18">
    <location>
        <begin position="96"/>
        <end position="117"/>
    </location>
</feature>
<proteinExistence type="inferred from homology"/>
<evidence type="ECO:0000256" key="3">
    <source>
        <dbReference type="ARBA" id="ARBA00004496"/>
    </source>
</evidence>
<dbReference type="PANTHER" id="PTHR43622">
    <property type="entry name" value="3-DEHYDROQUINATE SYNTHASE"/>
    <property type="match status" value="1"/>
</dbReference>
<feature type="binding site" evidence="17">
    <location>
        <position position="183"/>
    </location>
    <ligand>
        <name>Zn(2+)</name>
        <dbReference type="ChEBI" id="CHEBI:29105"/>
    </ligand>
</feature>
<dbReference type="InterPro" id="IPR016037">
    <property type="entry name" value="DHQ_synth_AroB"/>
</dbReference>
<dbReference type="InterPro" id="IPR050071">
    <property type="entry name" value="Dehydroquinate_synthase"/>
</dbReference>
<evidence type="ECO:0000256" key="16">
    <source>
        <dbReference type="ARBA" id="ARBA00023285"/>
    </source>
</evidence>
<sequence>MEQIKVDLQERSYPIYLGENIIPKLARDLATKYEGRQIIIVSNDEIFTYYGKELLDELTSCDIITEIIPTGEEYKTFHMAEQILSKMIRARFNRDALLIALGGGVVGDLAGFVASIYQRGIDFIQIPTTLLATVDSSVGGKVAVNHTLGKNLIGSFYQPKEVWIDVKVLHTLPEREWKAGLAEVIKYGVIWDKELYEFLEENSTDLTKDNLNLAQKIISRSCRIKAEVVSKDEREENLRAILNFGHTFGHALESATGYNYYRHGEAVAIGMVMAGKLALEIGMWNINEYQKLKNLLVKVGLPIDFPSEISREQIYTNLFLDKKIKDKKLIFILPQSLGQVEIVKNVNIEIVKELIQKFRA</sequence>
<dbReference type="InterPro" id="IPR030960">
    <property type="entry name" value="DHQS/DOIS_N"/>
</dbReference>
<dbReference type="AlphaFoldDB" id="A0A1W1V7I4"/>
<evidence type="ECO:0000256" key="2">
    <source>
        <dbReference type="ARBA" id="ARBA00001911"/>
    </source>
</evidence>
<dbReference type="Proteomes" id="UP000192731">
    <property type="component" value="Unassembled WGS sequence"/>
</dbReference>
<evidence type="ECO:0000313" key="22">
    <source>
        <dbReference type="Proteomes" id="UP000192731"/>
    </source>
</evidence>